<name>A0A2I1FZP5_9GLOM</name>
<evidence type="ECO:0000313" key="2">
    <source>
        <dbReference type="EMBL" id="PKY39823.1"/>
    </source>
</evidence>
<comment type="caution">
    <text evidence="2">The sequence shown here is derived from an EMBL/GenBank/DDBJ whole genome shotgun (WGS) entry which is preliminary data.</text>
</comment>
<accession>A0A2I1FZP5</accession>
<evidence type="ECO:0000256" key="1">
    <source>
        <dbReference type="SAM" id="MobiDB-lite"/>
    </source>
</evidence>
<feature type="compositionally biased region" description="Low complexity" evidence="1">
    <location>
        <begin position="108"/>
        <end position="118"/>
    </location>
</feature>
<proteinExistence type="predicted"/>
<organism evidence="2 3">
    <name type="scientific">Rhizophagus irregularis</name>
    <dbReference type="NCBI Taxonomy" id="588596"/>
    <lineage>
        <taxon>Eukaryota</taxon>
        <taxon>Fungi</taxon>
        <taxon>Fungi incertae sedis</taxon>
        <taxon>Mucoromycota</taxon>
        <taxon>Glomeromycotina</taxon>
        <taxon>Glomeromycetes</taxon>
        <taxon>Glomerales</taxon>
        <taxon>Glomeraceae</taxon>
        <taxon>Rhizophagus</taxon>
    </lineage>
</organism>
<dbReference type="AlphaFoldDB" id="A0A2I1FZP5"/>
<dbReference type="VEuPathDB" id="FungiDB:RhiirFUN_019066"/>
<dbReference type="Proteomes" id="UP000234323">
    <property type="component" value="Unassembled WGS sequence"/>
</dbReference>
<sequence>MSHINTSTLLQYRPPYPYPYRFPLRNLISSNGNPPYGFTVYRYAYYNILINQHGYNLNMNRISFVASILWKQEPANVKLYYRNLARKIRTSSIISGRRGRRNNDSRRIPQPSSSQQTSPVPPVPPALPAPVPPITLVPPVTQRNTSDIYIDFEELASHMNQGIPLPTTTTSVFNVSSSFGTSL</sequence>
<dbReference type="VEuPathDB" id="FungiDB:FUN_020102"/>
<evidence type="ECO:0000313" key="3">
    <source>
        <dbReference type="Proteomes" id="UP000234323"/>
    </source>
</evidence>
<dbReference type="VEuPathDB" id="FungiDB:RhiirA1_519310"/>
<reference evidence="2 3" key="1">
    <citation type="submission" date="2015-10" db="EMBL/GenBank/DDBJ databases">
        <title>Genome analyses suggest a sexual origin of heterokaryosis in a supposedly ancient asexual fungus.</title>
        <authorList>
            <person name="Ropars J."/>
            <person name="Sedzielewska K."/>
            <person name="Noel J."/>
            <person name="Charron P."/>
            <person name="Farinelli L."/>
            <person name="Marton T."/>
            <person name="Kruger M."/>
            <person name="Pelin A."/>
            <person name="Brachmann A."/>
            <person name="Corradi N."/>
        </authorList>
    </citation>
    <scope>NUCLEOTIDE SEQUENCE [LARGE SCALE GENOMIC DNA]</scope>
    <source>
        <strain evidence="2 3">A4</strain>
    </source>
</reference>
<keyword evidence="3" id="KW-1185">Reference proteome</keyword>
<dbReference type="EMBL" id="LLXI01000078">
    <property type="protein sequence ID" value="PKY39823.1"/>
    <property type="molecule type" value="Genomic_DNA"/>
</dbReference>
<gene>
    <name evidence="2" type="ORF">RhiirA4_453083</name>
</gene>
<feature type="region of interest" description="Disordered" evidence="1">
    <location>
        <begin position="92"/>
        <end position="125"/>
    </location>
</feature>
<dbReference type="InterPro" id="IPR036910">
    <property type="entry name" value="HMG_box_dom_sf"/>
</dbReference>
<evidence type="ECO:0008006" key="4">
    <source>
        <dbReference type="Google" id="ProtNLM"/>
    </source>
</evidence>
<dbReference type="SUPFAM" id="SSF47095">
    <property type="entry name" value="HMG-box"/>
    <property type="match status" value="1"/>
</dbReference>
<protein>
    <recommendedName>
        <fullName evidence="4">MATA-HMG</fullName>
    </recommendedName>
</protein>